<dbReference type="EMBL" id="SRLO01000017">
    <property type="protein sequence ID" value="TNN86070.1"/>
    <property type="molecule type" value="Genomic_DNA"/>
</dbReference>
<gene>
    <name evidence="2" type="ORF">EYF80_003487</name>
</gene>
<keyword evidence="3" id="KW-1185">Reference proteome</keyword>
<reference evidence="2 3" key="1">
    <citation type="submission" date="2019-03" db="EMBL/GenBank/DDBJ databases">
        <title>First draft genome of Liparis tanakae, snailfish: a comprehensive survey of snailfish specific genes.</title>
        <authorList>
            <person name="Kim W."/>
            <person name="Song I."/>
            <person name="Jeong J.-H."/>
            <person name="Kim D."/>
            <person name="Kim S."/>
            <person name="Ryu S."/>
            <person name="Song J.Y."/>
            <person name="Lee S.K."/>
        </authorList>
    </citation>
    <scope>NUCLEOTIDE SEQUENCE [LARGE SCALE GENOMIC DNA]</scope>
    <source>
        <tissue evidence="2">Muscle</tissue>
    </source>
</reference>
<proteinExistence type="predicted"/>
<protein>
    <submittedName>
        <fullName evidence="2">Uncharacterized protein</fullName>
    </submittedName>
</protein>
<evidence type="ECO:0000313" key="3">
    <source>
        <dbReference type="Proteomes" id="UP000314294"/>
    </source>
</evidence>
<organism evidence="2 3">
    <name type="scientific">Liparis tanakae</name>
    <name type="common">Tanaka's snailfish</name>
    <dbReference type="NCBI Taxonomy" id="230148"/>
    <lineage>
        <taxon>Eukaryota</taxon>
        <taxon>Metazoa</taxon>
        <taxon>Chordata</taxon>
        <taxon>Craniata</taxon>
        <taxon>Vertebrata</taxon>
        <taxon>Euteleostomi</taxon>
        <taxon>Actinopterygii</taxon>
        <taxon>Neopterygii</taxon>
        <taxon>Teleostei</taxon>
        <taxon>Neoteleostei</taxon>
        <taxon>Acanthomorphata</taxon>
        <taxon>Eupercaria</taxon>
        <taxon>Perciformes</taxon>
        <taxon>Cottioidei</taxon>
        <taxon>Cottales</taxon>
        <taxon>Liparidae</taxon>
        <taxon>Liparis</taxon>
    </lineage>
</organism>
<accession>A0A4Z2J7K7</accession>
<dbReference type="AlphaFoldDB" id="A0A4Z2J7K7"/>
<dbReference type="Proteomes" id="UP000314294">
    <property type="component" value="Unassembled WGS sequence"/>
</dbReference>
<evidence type="ECO:0000313" key="2">
    <source>
        <dbReference type="EMBL" id="TNN86070.1"/>
    </source>
</evidence>
<comment type="caution">
    <text evidence="2">The sequence shown here is derived from an EMBL/GenBank/DDBJ whole genome shotgun (WGS) entry which is preliminary data.</text>
</comment>
<sequence>MEVSRGRKPKAEGHGGRGLAGATERGPATPPPLEAALFVSAPEADPPAVPAARWRRLAVIVAVFVAEAHLEEKLNWCEAIDQVVKRVLIRQSCKRLQREKEQAMAWISSGALDSEYSTNTNNSFRRGLQIQIGAIVGELQRTVIKLRRKNNTIV</sequence>
<evidence type="ECO:0000256" key="1">
    <source>
        <dbReference type="SAM" id="MobiDB-lite"/>
    </source>
</evidence>
<feature type="region of interest" description="Disordered" evidence="1">
    <location>
        <begin position="1"/>
        <end position="33"/>
    </location>
</feature>
<name>A0A4Z2J7K7_9TELE</name>